<feature type="transmembrane region" description="Helical" evidence="1">
    <location>
        <begin position="63"/>
        <end position="87"/>
    </location>
</feature>
<proteinExistence type="predicted"/>
<keyword evidence="1" id="KW-1133">Transmembrane helix</keyword>
<evidence type="ECO:0000313" key="3">
    <source>
        <dbReference type="Proteomes" id="UP000190675"/>
    </source>
</evidence>
<dbReference type="Proteomes" id="UP000190675">
    <property type="component" value="Chromosome I"/>
</dbReference>
<feature type="transmembrane region" description="Helical" evidence="1">
    <location>
        <begin position="168"/>
        <end position="188"/>
    </location>
</feature>
<evidence type="ECO:0000256" key="1">
    <source>
        <dbReference type="SAM" id="Phobius"/>
    </source>
</evidence>
<gene>
    <name evidence="2" type="ORF">SAMN05444169_3864</name>
</gene>
<evidence type="ECO:0000313" key="2">
    <source>
        <dbReference type="EMBL" id="SHG73167.1"/>
    </source>
</evidence>
<name>A0A1M5M7C2_9BRAD</name>
<sequence>MILESNWFIVLRTVFGWLWDCPCQIQQAVISGAGNSSKRMDAPSLDPSWQEIGQLMLDKITKIVSIGTVVGLYLTALFNIGYFYVVGYHFIGLVDISNVAYTFGLVVFFLLVFLLLTGFVSILAEQLYKVILLLSEKVRKILAAILAVIMLTGVPLGLYFWVLAVPGHFASGLIIPLAGIAAGAIAYVQWKKGTVPDWKLVGVSIVFISFGTIVVGGLISKFQIASVEVHYDIITKTGSFSDVRLVRSSSAGIIFSQLGRVMFVPMGEVRFLSATGSEMR</sequence>
<dbReference type="EMBL" id="LT670818">
    <property type="protein sequence ID" value="SHG73167.1"/>
    <property type="molecule type" value="Genomic_DNA"/>
</dbReference>
<reference evidence="2 3" key="1">
    <citation type="submission" date="2016-11" db="EMBL/GenBank/DDBJ databases">
        <authorList>
            <person name="Jaros S."/>
            <person name="Januszkiewicz K."/>
            <person name="Wedrychowicz H."/>
        </authorList>
    </citation>
    <scope>NUCLEOTIDE SEQUENCE [LARGE SCALE GENOMIC DNA]</scope>
    <source>
        <strain evidence="2 3">GAS242</strain>
    </source>
</reference>
<protein>
    <submittedName>
        <fullName evidence="2">Uncharacterized protein</fullName>
    </submittedName>
</protein>
<feature type="transmembrane region" description="Helical" evidence="1">
    <location>
        <begin position="141"/>
        <end position="162"/>
    </location>
</feature>
<accession>A0A1M5M7C2</accession>
<dbReference type="AlphaFoldDB" id="A0A1M5M7C2"/>
<feature type="transmembrane region" description="Helical" evidence="1">
    <location>
        <begin position="200"/>
        <end position="219"/>
    </location>
</feature>
<feature type="transmembrane region" description="Helical" evidence="1">
    <location>
        <begin position="99"/>
        <end position="120"/>
    </location>
</feature>
<keyword evidence="1" id="KW-0812">Transmembrane</keyword>
<organism evidence="2 3">
    <name type="scientific">Bradyrhizobium erythrophlei</name>
    <dbReference type="NCBI Taxonomy" id="1437360"/>
    <lineage>
        <taxon>Bacteria</taxon>
        <taxon>Pseudomonadati</taxon>
        <taxon>Pseudomonadota</taxon>
        <taxon>Alphaproteobacteria</taxon>
        <taxon>Hyphomicrobiales</taxon>
        <taxon>Nitrobacteraceae</taxon>
        <taxon>Bradyrhizobium</taxon>
    </lineage>
</organism>
<keyword evidence="1" id="KW-0472">Membrane</keyword>